<protein>
    <submittedName>
        <fullName evidence="2">Uncharacterized protein</fullName>
    </submittedName>
</protein>
<keyword evidence="3" id="KW-1185">Reference proteome</keyword>
<reference key="2">
    <citation type="submission" date="2011-04" db="EMBL/GenBank/DDBJ databases">
        <title>Complete sequence of chromosome of Haliscomenobacter hydrossis DSM 1100.</title>
        <authorList>
            <consortium name="US DOE Joint Genome Institute (JGI-PGF)"/>
            <person name="Lucas S."/>
            <person name="Han J."/>
            <person name="Lapidus A."/>
            <person name="Bruce D."/>
            <person name="Goodwin L."/>
            <person name="Pitluck S."/>
            <person name="Peters L."/>
            <person name="Kyrpides N."/>
            <person name="Mavromatis K."/>
            <person name="Ivanova N."/>
            <person name="Ovchinnikova G."/>
            <person name="Pagani I."/>
            <person name="Daligault H."/>
            <person name="Detter J.C."/>
            <person name="Han C."/>
            <person name="Land M."/>
            <person name="Hauser L."/>
            <person name="Markowitz V."/>
            <person name="Cheng J.-F."/>
            <person name="Hugenholtz P."/>
            <person name="Woyke T."/>
            <person name="Wu D."/>
            <person name="Verbarg S."/>
            <person name="Frueling A."/>
            <person name="Brambilla E."/>
            <person name="Klenk H.-P."/>
            <person name="Eisen J.A."/>
        </authorList>
    </citation>
    <scope>NUCLEOTIDE SEQUENCE</scope>
    <source>
        <strain>DSM 1100</strain>
    </source>
</reference>
<sequence>MKIPTNEAWQSLDEIAKDTKTNPKKRMAAAVALVALYRYIVDTIKTERVGDGVPTAPGAVDSVDKKTVSTVDKKKGK</sequence>
<dbReference type="HOGENOM" id="CLU_2633166_0_0_10"/>
<proteinExistence type="predicted"/>
<dbReference type="Proteomes" id="UP000008461">
    <property type="component" value="Chromosome"/>
</dbReference>
<feature type="region of interest" description="Disordered" evidence="1">
    <location>
        <begin position="51"/>
        <end position="77"/>
    </location>
</feature>
<gene>
    <name evidence="2" type="ordered locus">Halhy_5943</name>
</gene>
<dbReference type="KEGG" id="hhy:Halhy_5943"/>
<dbReference type="RefSeq" id="WP_013768294.1">
    <property type="nucleotide sequence ID" value="NC_015510.1"/>
</dbReference>
<feature type="compositionally biased region" description="Basic and acidic residues" evidence="1">
    <location>
        <begin position="62"/>
        <end position="77"/>
    </location>
</feature>
<dbReference type="STRING" id="760192.Halhy_5943"/>
<evidence type="ECO:0000313" key="2">
    <source>
        <dbReference type="EMBL" id="AEE53766.1"/>
    </source>
</evidence>
<accession>F4L093</accession>
<organism evidence="2 3">
    <name type="scientific">Haliscomenobacter hydrossis (strain ATCC 27775 / DSM 1100 / LMG 10767 / O)</name>
    <dbReference type="NCBI Taxonomy" id="760192"/>
    <lineage>
        <taxon>Bacteria</taxon>
        <taxon>Pseudomonadati</taxon>
        <taxon>Bacteroidota</taxon>
        <taxon>Saprospiria</taxon>
        <taxon>Saprospirales</taxon>
        <taxon>Haliscomenobacteraceae</taxon>
        <taxon>Haliscomenobacter</taxon>
    </lineage>
</organism>
<evidence type="ECO:0000256" key="1">
    <source>
        <dbReference type="SAM" id="MobiDB-lite"/>
    </source>
</evidence>
<dbReference type="AlphaFoldDB" id="F4L093"/>
<evidence type="ECO:0000313" key="3">
    <source>
        <dbReference type="Proteomes" id="UP000008461"/>
    </source>
</evidence>
<dbReference type="EMBL" id="CP002691">
    <property type="protein sequence ID" value="AEE53766.1"/>
    <property type="molecule type" value="Genomic_DNA"/>
</dbReference>
<reference evidence="2 3" key="1">
    <citation type="journal article" date="2011" name="Stand. Genomic Sci.">
        <title>Complete genome sequence of Haliscomenobacter hydrossis type strain (O).</title>
        <authorList>
            <consortium name="US DOE Joint Genome Institute (JGI-PGF)"/>
            <person name="Daligault H."/>
            <person name="Lapidus A."/>
            <person name="Zeytun A."/>
            <person name="Nolan M."/>
            <person name="Lucas S."/>
            <person name="Del Rio T.G."/>
            <person name="Tice H."/>
            <person name="Cheng J.F."/>
            <person name="Tapia R."/>
            <person name="Han C."/>
            <person name="Goodwin L."/>
            <person name="Pitluck S."/>
            <person name="Liolios K."/>
            <person name="Pagani I."/>
            <person name="Ivanova N."/>
            <person name="Huntemann M."/>
            <person name="Mavromatis K."/>
            <person name="Mikhailova N."/>
            <person name="Pati A."/>
            <person name="Chen A."/>
            <person name="Palaniappan K."/>
            <person name="Land M."/>
            <person name="Hauser L."/>
            <person name="Brambilla E.M."/>
            <person name="Rohde M."/>
            <person name="Verbarg S."/>
            <person name="Goker M."/>
            <person name="Bristow J."/>
            <person name="Eisen J.A."/>
            <person name="Markowitz V."/>
            <person name="Hugenholtz P."/>
            <person name="Kyrpides N.C."/>
            <person name="Klenk H.P."/>
            <person name="Woyke T."/>
        </authorList>
    </citation>
    <scope>NUCLEOTIDE SEQUENCE [LARGE SCALE GENOMIC DNA]</scope>
    <source>
        <strain evidence="3">ATCC 27775 / DSM 1100 / LMG 10767 / O</strain>
    </source>
</reference>
<name>F4L093_HALH1</name>